<dbReference type="Proteomes" id="UP001162992">
    <property type="component" value="Chromosome 19"/>
</dbReference>
<organism evidence="1 2">
    <name type="scientific">Diphasiastrum complanatum</name>
    <name type="common">Issler's clubmoss</name>
    <name type="synonym">Lycopodium complanatum</name>
    <dbReference type="NCBI Taxonomy" id="34168"/>
    <lineage>
        <taxon>Eukaryota</taxon>
        <taxon>Viridiplantae</taxon>
        <taxon>Streptophyta</taxon>
        <taxon>Embryophyta</taxon>
        <taxon>Tracheophyta</taxon>
        <taxon>Lycopodiopsida</taxon>
        <taxon>Lycopodiales</taxon>
        <taxon>Lycopodiaceae</taxon>
        <taxon>Lycopodioideae</taxon>
        <taxon>Diphasiastrum</taxon>
    </lineage>
</organism>
<comment type="caution">
    <text evidence="1">The sequence shown here is derived from an EMBL/GenBank/DDBJ whole genome shotgun (WGS) entry which is preliminary data.</text>
</comment>
<name>A0ACC2ATV3_DIPCM</name>
<keyword evidence="2" id="KW-1185">Reference proteome</keyword>
<proteinExistence type="predicted"/>
<dbReference type="EMBL" id="CM055110">
    <property type="protein sequence ID" value="KAJ7520958.1"/>
    <property type="molecule type" value="Genomic_DNA"/>
</dbReference>
<gene>
    <name evidence="1" type="ORF">O6H91_19G031900</name>
</gene>
<protein>
    <submittedName>
        <fullName evidence="1">Uncharacterized protein</fullName>
    </submittedName>
</protein>
<accession>A0ACC2ATV3</accession>
<evidence type="ECO:0000313" key="2">
    <source>
        <dbReference type="Proteomes" id="UP001162992"/>
    </source>
</evidence>
<sequence length="683" mass="77562">MKRMSAYVMQDDQLFPMLTVYETFIFASEVRFPVTVSRIEKRNRVEELIKQLGLQDAAHTRIGNEKHRGISGGEKRRVSIGVDIIHGPAVLFLDEPTSGLDSTSAFGVVERLKDIASDGSVVILTIHQPSRRIQQLLDKLIVLAKGKLIYSGSPDALPKHLATFGRSVPDGEDPVEYLLDVIKEYDLSDLGLNPLVQFQKDGIRPPVDQTPKLRAPKYGIRTPTRASQTPQAKKSPLVQLWTPLGRMHGAEDKSATDISVIAVMDGEDEFEDGYDHSLPSSPRFGRTSNVGNKTPIVEIFQTISPFFTADTNRSMWKPGQEKPSWTPVDPRRASAWSTTFAIKNNPNDLKSPAANPLKRDPEIDFSISQTSALSEELVEKDYGPKYANPWLRETAVLMWRNFFNIMRTPELFLVRTVVFVILGTLMSTLFKKFDKSLDGVSKTLNFLSYTLAVFFFSSNDAVPTFIQEKFIFIRETSHYSYRASSYVLANFIVYLPFLATQALAFDLITYLVLHLQTNFVTYWIICSACMITTNSFVMFISSIAPNYIMGYSVVIAFSALFFLTSGFFLKRLDMPPYWIWVHYLSTMKYPYEALLRSEFEHDHHCYAEGVVAVQPGPLGQVKFTDRSPFSNCTVQGVDILHTMDITHEQLNLVSDVAMLLAWGVFYRFLFYFVLRFYCKNQRD</sequence>
<reference evidence="2" key="1">
    <citation type="journal article" date="2024" name="Proc. Natl. Acad. Sci. U.S.A.">
        <title>Extraordinary preservation of gene collinearity over three hundred million years revealed in homosporous lycophytes.</title>
        <authorList>
            <person name="Li C."/>
            <person name="Wickell D."/>
            <person name="Kuo L.Y."/>
            <person name="Chen X."/>
            <person name="Nie B."/>
            <person name="Liao X."/>
            <person name="Peng D."/>
            <person name="Ji J."/>
            <person name="Jenkins J."/>
            <person name="Williams M."/>
            <person name="Shu S."/>
            <person name="Plott C."/>
            <person name="Barry K."/>
            <person name="Rajasekar S."/>
            <person name="Grimwood J."/>
            <person name="Han X."/>
            <person name="Sun S."/>
            <person name="Hou Z."/>
            <person name="He W."/>
            <person name="Dai G."/>
            <person name="Sun C."/>
            <person name="Schmutz J."/>
            <person name="Leebens-Mack J.H."/>
            <person name="Li F.W."/>
            <person name="Wang L."/>
        </authorList>
    </citation>
    <scope>NUCLEOTIDE SEQUENCE [LARGE SCALE GENOMIC DNA]</scope>
    <source>
        <strain evidence="2">cv. PW_Plant_1</strain>
    </source>
</reference>
<evidence type="ECO:0000313" key="1">
    <source>
        <dbReference type="EMBL" id="KAJ7520958.1"/>
    </source>
</evidence>